<dbReference type="SUPFAM" id="SSF52540">
    <property type="entry name" value="P-loop containing nucleoside triphosphate hydrolases"/>
    <property type="match status" value="1"/>
</dbReference>
<keyword evidence="9" id="KW-0274">FAD</keyword>
<dbReference type="InterPro" id="IPR027417">
    <property type="entry name" value="P-loop_NTPase"/>
</dbReference>
<dbReference type="PANTHER" id="PTHR10513:SF15">
    <property type="entry name" value="NADH DEHYDROGENASE [UBIQUINONE] 1 ALPHA SUBCOMPLEX SUBUNIT 10, MITOCHONDRIAL"/>
    <property type="match status" value="1"/>
</dbReference>
<dbReference type="STRING" id="37001.A0A1A9WWW0"/>
<dbReference type="Gene3D" id="3.40.50.300">
    <property type="entry name" value="P-loop containing nucleotide triphosphate hydrolases"/>
    <property type="match status" value="1"/>
</dbReference>
<organism evidence="16 17">
    <name type="scientific">Glossina brevipalpis</name>
    <dbReference type="NCBI Taxonomy" id="37001"/>
    <lineage>
        <taxon>Eukaryota</taxon>
        <taxon>Metazoa</taxon>
        <taxon>Ecdysozoa</taxon>
        <taxon>Arthropoda</taxon>
        <taxon>Hexapoda</taxon>
        <taxon>Insecta</taxon>
        <taxon>Pterygota</taxon>
        <taxon>Neoptera</taxon>
        <taxon>Endopterygota</taxon>
        <taxon>Diptera</taxon>
        <taxon>Brachycera</taxon>
        <taxon>Muscomorpha</taxon>
        <taxon>Hippoboscoidea</taxon>
        <taxon>Glossinidae</taxon>
        <taxon>Glossina</taxon>
    </lineage>
</organism>
<keyword evidence="8" id="KW-0679">Respiratory chain</keyword>
<dbReference type="PANTHER" id="PTHR10513">
    <property type="entry name" value="DEOXYNUCLEOSIDE KINASE"/>
    <property type="match status" value="1"/>
</dbReference>
<keyword evidence="7" id="KW-0285">Flavoprotein</keyword>
<comment type="cofactor">
    <cofactor evidence="1">
        <name>FAD</name>
        <dbReference type="ChEBI" id="CHEBI:57692"/>
    </cofactor>
</comment>
<reference evidence="16" key="2">
    <citation type="submission" date="2020-05" db="UniProtKB">
        <authorList>
            <consortium name="EnsemblMetazoa"/>
        </authorList>
    </citation>
    <scope>IDENTIFICATION</scope>
    <source>
        <strain evidence="16">IAEA</strain>
    </source>
</reference>
<dbReference type="GO" id="GO:0005759">
    <property type="term" value="C:mitochondrial matrix"/>
    <property type="evidence" value="ECO:0007669"/>
    <property type="project" value="UniProtKB-SubCell"/>
</dbReference>
<dbReference type="InterPro" id="IPR031314">
    <property type="entry name" value="DNK_dom"/>
</dbReference>
<accession>A0A1A9WWW0</accession>
<keyword evidence="12" id="KW-0496">Mitochondrion</keyword>
<evidence type="ECO:0000256" key="1">
    <source>
        <dbReference type="ARBA" id="ARBA00001974"/>
    </source>
</evidence>
<evidence type="ECO:0000256" key="14">
    <source>
        <dbReference type="ARBA" id="ARBA00032828"/>
    </source>
</evidence>
<evidence type="ECO:0000256" key="12">
    <source>
        <dbReference type="ARBA" id="ARBA00023128"/>
    </source>
</evidence>
<protein>
    <recommendedName>
        <fullName evidence="5">NADH dehydrogenase [ubiquinone] 1 alpha subcomplex subunit 10, mitochondrial</fullName>
    </recommendedName>
    <alternativeName>
        <fullName evidence="14">Complex I-42kD</fullName>
    </alternativeName>
    <alternativeName>
        <fullName evidence="13">NADH-ubiquinone oxidoreductase 42 kDa subunit</fullName>
    </alternativeName>
</protein>
<comment type="subcellular location">
    <subcellularLocation>
        <location evidence="3">Mitochondrion matrix</location>
    </subcellularLocation>
</comment>
<dbReference type="InterPro" id="IPR015828">
    <property type="entry name" value="NDUFA10"/>
</dbReference>
<comment type="similarity">
    <text evidence="4">Belongs to the complex I NDUFA10 subunit family.</text>
</comment>
<comment type="function">
    <text evidence="2">Accessory subunit of the mitochondrial membrane respiratory chain NADH dehydrogenase (Complex I), that is believed not to be involved in catalysis. Complex I functions in the transfer of electrons from NADH to the respiratory chain. The immediate electron acceptor for the enzyme is believed to be ubiquinone.</text>
</comment>
<dbReference type="EnsemblMetazoa" id="GBRI035401-RA">
    <property type="protein sequence ID" value="GBRI035401-PA"/>
    <property type="gene ID" value="GBRI035401"/>
</dbReference>
<evidence type="ECO:0000256" key="5">
    <source>
        <dbReference type="ARBA" id="ARBA00017279"/>
    </source>
</evidence>
<dbReference type="InterPro" id="IPR050566">
    <property type="entry name" value="Deoxyribonucleoside_kinase"/>
</dbReference>
<sequence length="446" mass="52066">MGQNGNRTKKQADGLAMTAVLRLGLMRLCQRPATTAGTVSQQRLISGKTMRGGPRLVTHKPFPYREKNYTVFTAMLDKTTPRLNENSKLICVEGPIASGKTKLAKELADELEMLYVPEANMDMYYINSYQYDMRALDPQLPESCRSFDLAKFCKDPSNPLTARYQIQMYMLRYEQYIDALAHILSTGQGVVLDRCCYSDLVFMETMHKNGYISKGARSVYHELRQNTIYEILKPHLVIYLDMPVQAVKDKIKSRNIEYEVNSKVFTDEYLRDMEIFYKQHFLKEISVHAELLIYDWTAGGETEVVVEDIERIDFDAFEEDPMEKKMMDWRFPNEVEWCEARIKFTNDKPDLMNYFNVPRFDVPELMRDADSGKAFRDVWFNAPGMKYRPGYNEDMGDTGLLTKTHTNYRENKFSTCHLMDCVFTRPMLCYEKKEFEAVLKKCYKNS</sequence>
<dbReference type="AlphaFoldDB" id="A0A1A9WWW0"/>
<keyword evidence="17" id="KW-1185">Reference proteome</keyword>
<reference evidence="17" key="1">
    <citation type="submission" date="2014-03" db="EMBL/GenBank/DDBJ databases">
        <authorList>
            <person name="Aksoy S."/>
            <person name="Warren W."/>
            <person name="Wilson R.K."/>
        </authorList>
    </citation>
    <scope>NUCLEOTIDE SEQUENCE [LARGE SCALE GENOMIC DNA]</scope>
    <source>
        <strain evidence="17">IAEA</strain>
    </source>
</reference>
<evidence type="ECO:0000256" key="2">
    <source>
        <dbReference type="ARBA" id="ARBA00003195"/>
    </source>
</evidence>
<dbReference type="PIRSF" id="PIRSF000543">
    <property type="entry name" value="NADH_UQ_42KD"/>
    <property type="match status" value="1"/>
</dbReference>
<dbReference type="GO" id="GO:0006120">
    <property type="term" value="P:mitochondrial electron transport, NADH to ubiquinone"/>
    <property type="evidence" value="ECO:0007669"/>
    <property type="project" value="InterPro"/>
</dbReference>
<evidence type="ECO:0000256" key="11">
    <source>
        <dbReference type="ARBA" id="ARBA00022982"/>
    </source>
</evidence>
<evidence type="ECO:0000313" key="16">
    <source>
        <dbReference type="EnsemblMetazoa" id="GBRI035401-PA"/>
    </source>
</evidence>
<evidence type="ECO:0000256" key="6">
    <source>
        <dbReference type="ARBA" id="ARBA00022448"/>
    </source>
</evidence>
<feature type="domain" description="Deoxynucleoside kinase" evidence="15">
    <location>
        <begin position="90"/>
        <end position="320"/>
    </location>
</feature>
<keyword evidence="10" id="KW-0809">Transit peptide</keyword>
<evidence type="ECO:0000313" key="17">
    <source>
        <dbReference type="Proteomes" id="UP000091820"/>
    </source>
</evidence>
<keyword evidence="11" id="KW-0249">Electron transport</keyword>
<evidence type="ECO:0000256" key="7">
    <source>
        <dbReference type="ARBA" id="ARBA00022630"/>
    </source>
</evidence>
<name>A0A1A9WWW0_9MUSC</name>
<evidence type="ECO:0000256" key="8">
    <source>
        <dbReference type="ARBA" id="ARBA00022660"/>
    </source>
</evidence>
<keyword evidence="6" id="KW-0813">Transport</keyword>
<evidence type="ECO:0000256" key="10">
    <source>
        <dbReference type="ARBA" id="ARBA00022946"/>
    </source>
</evidence>
<proteinExistence type="inferred from homology"/>
<dbReference type="VEuPathDB" id="VectorBase:GBRI035401"/>
<dbReference type="Proteomes" id="UP000091820">
    <property type="component" value="Unassembled WGS sequence"/>
</dbReference>
<evidence type="ECO:0000256" key="9">
    <source>
        <dbReference type="ARBA" id="ARBA00022827"/>
    </source>
</evidence>
<dbReference type="FunFam" id="3.40.50.300:FF:001768">
    <property type="entry name" value="NADH dehydrogenase [ubiquinone] 1 alpha subcomplex subunit 10, mitochondrial"/>
    <property type="match status" value="1"/>
</dbReference>
<dbReference type="Pfam" id="PF01712">
    <property type="entry name" value="dNK"/>
    <property type="match status" value="1"/>
</dbReference>
<evidence type="ECO:0000259" key="15">
    <source>
        <dbReference type="Pfam" id="PF01712"/>
    </source>
</evidence>
<evidence type="ECO:0000256" key="4">
    <source>
        <dbReference type="ARBA" id="ARBA00008606"/>
    </source>
</evidence>
<evidence type="ECO:0000256" key="13">
    <source>
        <dbReference type="ARBA" id="ARBA00032628"/>
    </source>
</evidence>
<evidence type="ECO:0000256" key="3">
    <source>
        <dbReference type="ARBA" id="ARBA00004305"/>
    </source>
</evidence>